<dbReference type="OrthoDB" id="1422241at2759"/>
<evidence type="ECO:0000313" key="2">
    <source>
        <dbReference type="EMBL" id="RDY12202.1"/>
    </source>
</evidence>
<keyword evidence="3" id="KW-1185">Reference proteome</keyword>
<feature type="region of interest" description="Disordered" evidence="1">
    <location>
        <begin position="1"/>
        <end position="27"/>
    </location>
</feature>
<feature type="non-terminal residue" evidence="2">
    <location>
        <position position="1"/>
    </location>
</feature>
<proteinExistence type="predicted"/>
<comment type="caution">
    <text evidence="2">The sequence shown here is derived from an EMBL/GenBank/DDBJ whole genome shotgun (WGS) entry which is preliminary data.</text>
</comment>
<gene>
    <name evidence="2" type="ORF">CR513_03034</name>
</gene>
<name>A0A371IAY1_MUCPR</name>
<accession>A0A371IAY1</accession>
<dbReference type="EMBL" id="QJKJ01000512">
    <property type="protein sequence ID" value="RDY12202.1"/>
    <property type="molecule type" value="Genomic_DNA"/>
</dbReference>
<organism evidence="2 3">
    <name type="scientific">Mucuna pruriens</name>
    <name type="common">Velvet bean</name>
    <name type="synonym">Dolichos pruriens</name>
    <dbReference type="NCBI Taxonomy" id="157652"/>
    <lineage>
        <taxon>Eukaryota</taxon>
        <taxon>Viridiplantae</taxon>
        <taxon>Streptophyta</taxon>
        <taxon>Embryophyta</taxon>
        <taxon>Tracheophyta</taxon>
        <taxon>Spermatophyta</taxon>
        <taxon>Magnoliopsida</taxon>
        <taxon>eudicotyledons</taxon>
        <taxon>Gunneridae</taxon>
        <taxon>Pentapetalae</taxon>
        <taxon>rosids</taxon>
        <taxon>fabids</taxon>
        <taxon>Fabales</taxon>
        <taxon>Fabaceae</taxon>
        <taxon>Papilionoideae</taxon>
        <taxon>50 kb inversion clade</taxon>
        <taxon>NPAAA clade</taxon>
        <taxon>indigoferoid/millettioid clade</taxon>
        <taxon>Phaseoleae</taxon>
        <taxon>Mucuna</taxon>
    </lineage>
</organism>
<evidence type="ECO:0000313" key="3">
    <source>
        <dbReference type="Proteomes" id="UP000257109"/>
    </source>
</evidence>
<dbReference type="Proteomes" id="UP000257109">
    <property type="component" value="Unassembled WGS sequence"/>
</dbReference>
<protein>
    <submittedName>
        <fullName evidence="2">Uncharacterized protein</fullName>
    </submittedName>
</protein>
<evidence type="ECO:0000256" key="1">
    <source>
        <dbReference type="SAM" id="MobiDB-lite"/>
    </source>
</evidence>
<feature type="compositionally biased region" description="Pro residues" evidence="1">
    <location>
        <begin position="1"/>
        <end position="11"/>
    </location>
</feature>
<sequence>MPLHVPTPFPPTDLTLHADSTPSPPTEFLQPSCHLDRSQQVAEGYCPMEEDLPLRYPLAYFLSCMTRSSSSNLHGFDPDIDIMLYRLGKSRSNEVGNNNSLNRSIPESESVNSTFASNLTNGSNFNSDCSSSGTGSNSNFAINISQSSSNKMDNNDKTLKELATPDELKSELIHLLPKFHGLAGEDPHKHLKEFHVVCSTMRPHGIQETISR</sequence>
<reference evidence="2" key="1">
    <citation type="submission" date="2018-05" db="EMBL/GenBank/DDBJ databases">
        <title>Draft genome of Mucuna pruriens seed.</title>
        <authorList>
            <person name="Nnadi N.E."/>
            <person name="Vos R."/>
            <person name="Hasami M.H."/>
            <person name="Devisetty U.K."/>
            <person name="Aguiy J.C."/>
        </authorList>
    </citation>
    <scope>NUCLEOTIDE SEQUENCE [LARGE SCALE GENOMIC DNA]</scope>
    <source>
        <strain evidence="2">JCA_2017</strain>
    </source>
</reference>
<dbReference type="AlphaFoldDB" id="A0A371IAY1"/>